<dbReference type="Pfam" id="PF08447">
    <property type="entry name" value="PAS_3"/>
    <property type="match status" value="2"/>
</dbReference>
<keyword evidence="13" id="KW-0157">Chromophore</keyword>
<dbReference type="PANTHER" id="PTHR41523:SF8">
    <property type="entry name" value="ETHYLENE RESPONSE SENSOR PROTEIN"/>
    <property type="match status" value="1"/>
</dbReference>
<keyword evidence="6" id="KW-0285">Flavoprotein</keyword>
<reference evidence="18 19" key="1">
    <citation type="submission" date="2020-03" db="EMBL/GenBank/DDBJ databases">
        <authorList>
            <person name="Wang L."/>
            <person name="He N."/>
            <person name="Li Y."/>
            <person name="Fang Y."/>
            <person name="Zhang F."/>
        </authorList>
    </citation>
    <scope>NUCLEOTIDE SEQUENCE [LARGE SCALE GENOMIC DNA]</scope>
    <source>
        <strain evidence="18 19">36D10-4-7</strain>
    </source>
</reference>
<keyword evidence="12" id="KW-0067">ATP-binding</keyword>
<evidence type="ECO:0000256" key="14">
    <source>
        <dbReference type="ARBA" id="ARBA00023026"/>
    </source>
</evidence>
<keyword evidence="10" id="KW-0547">Nucleotide-binding</keyword>
<dbReference type="InterPro" id="IPR011102">
    <property type="entry name" value="Sig_transdc_His_kinase_HWE"/>
</dbReference>
<keyword evidence="9" id="KW-0677">Repeat</keyword>
<keyword evidence="15" id="KW-0675">Receptor</keyword>
<evidence type="ECO:0000256" key="10">
    <source>
        <dbReference type="ARBA" id="ARBA00022741"/>
    </source>
</evidence>
<organism evidence="18 19">
    <name type="scientific">Sphingomonas corticis</name>
    <dbReference type="NCBI Taxonomy" id="2722791"/>
    <lineage>
        <taxon>Bacteria</taxon>
        <taxon>Pseudomonadati</taxon>
        <taxon>Pseudomonadota</taxon>
        <taxon>Alphaproteobacteria</taxon>
        <taxon>Sphingomonadales</taxon>
        <taxon>Sphingomonadaceae</taxon>
        <taxon>Sphingomonas</taxon>
    </lineage>
</organism>
<evidence type="ECO:0000256" key="7">
    <source>
        <dbReference type="ARBA" id="ARBA00022643"/>
    </source>
</evidence>
<evidence type="ECO:0000256" key="1">
    <source>
        <dbReference type="ARBA" id="ARBA00000085"/>
    </source>
</evidence>
<keyword evidence="7" id="KW-0288">FMN</keyword>
<feature type="domain" description="PAS" evidence="16">
    <location>
        <begin position="291"/>
        <end position="361"/>
    </location>
</feature>
<dbReference type="SMART" id="SM00091">
    <property type="entry name" value="PAS"/>
    <property type="match status" value="2"/>
</dbReference>
<evidence type="ECO:0000256" key="5">
    <source>
        <dbReference type="ARBA" id="ARBA00022606"/>
    </source>
</evidence>
<protein>
    <recommendedName>
        <fullName evidence="2">histidine kinase</fullName>
        <ecNumber evidence="2">2.7.13.3</ecNumber>
    </recommendedName>
</protein>
<dbReference type="Pfam" id="PF07536">
    <property type="entry name" value="HWE_HK"/>
    <property type="match status" value="1"/>
</dbReference>
<evidence type="ECO:0000259" key="16">
    <source>
        <dbReference type="PROSITE" id="PS50112"/>
    </source>
</evidence>
<dbReference type="PROSITE" id="PS50112">
    <property type="entry name" value="PAS"/>
    <property type="match status" value="1"/>
</dbReference>
<dbReference type="SMART" id="SM00911">
    <property type="entry name" value="HWE_HK"/>
    <property type="match status" value="1"/>
</dbReference>
<dbReference type="SMART" id="SM00086">
    <property type="entry name" value="PAC"/>
    <property type="match status" value="2"/>
</dbReference>
<name>A0ABX1CNS6_9SPHN</name>
<keyword evidence="5" id="KW-0716">Sensory transduction</keyword>
<evidence type="ECO:0000256" key="3">
    <source>
        <dbReference type="ARBA" id="ARBA00022543"/>
    </source>
</evidence>
<evidence type="ECO:0000256" key="2">
    <source>
        <dbReference type="ARBA" id="ARBA00012438"/>
    </source>
</evidence>
<evidence type="ECO:0000313" key="19">
    <source>
        <dbReference type="Proteomes" id="UP000732399"/>
    </source>
</evidence>
<evidence type="ECO:0000256" key="12">
    <source>
        <dbReference type="ARBA" id="ARBA00022840"/>
    </source>
</evidence>
<keyword evidence="19" id="KW-1185">Reference proteome</keyword>
<proteinExistence type="predicted"/>
<evidence type="ECO:0000256" key="4">
    <source>
        <dbReference type="ARBA" id="ARBA00022553"/>
    </source>
</evidence>
<dbReference type="InterPro" id="IPR000700">
    <property type="entry name" value="PAS-assoc_C"/>
</dbReference>
<dbReference type="Gene3D" id="2.10.70.100">
    <property type="match status" value="1"/>
</dbReference>
<dbReference type="Proteomes" id="UP000732399">
    <property type="component" value="Unassembled WGS sequence"/>
</dbReference>
<keyword evidence="4" id="KW-0597">Phosphoprotein</keyword>
<accession>A0ABX1CNS6</accession>
<keyword evidence="11" id="KW-0418">Kinase</keyword>
<keyword evidence="8" id="KW-0808">Transferase</keyword>
<evidence type="ECO:0000256" key="15">
    <source>
        <dbReference type="ARBA" id="ARBA00023170"/>
    </source>
</evidence>
<dbReference type="Gene3D" id="3.30.565.10">
    <property type="entry name" value="Histidine kinase-like ATPase, C-terminal domain"/>
    <property type="match status" value="1"/>
</dbReference>
<comment type="catalytic activity">
    <reaction evidence="1">
        <text>ATP + protein L-histidine = ADP + protein N-phospho-L-histidine.</text>
        <dbReference type="EC" id="2.7.13.3"/>
    </reaction>
</comment>
<evidence type="ECO:0000256" key="13">
    <source>
        <dbReference type="ARBA" id="ARBA00022991"/>
    </source>
</evidence>
<dbReference type="InterPro" id="IPR035965">
    <property type="entry name" value="PAS-like_dom_sf"/>
</dbReference>
<dbReference type="SUPFAM" id="SSF55785">
    <property type="entry name" value="PYP-like sensor domain (PAS domain)"/>
    <property type="match status" value="3"/>
</dbReference>
<dbReference type="RefSeq" id="WP_168134435.1">
    <property type="nucleotide sequence ID" value="NZ_JAAVJH010000005.1"/>
</dbReference>
<dbReference type="InterPro" id="IPR000014">
    <property type="entry name" value="PAS"/>
</dbReference>
<evidence type="ECO:0000313" key="18">
    <source>
        <dbReference type="EMBL" id="NJR78901.1"/>
    </source>
</evidence>
<feature type="domain" description="PAC" evidence="17">
    <location>
        <begin position="236"/>
        <end position="290"/>
    </location>
</feature>
<feature type="domain" description="PAC" evidence="17">
    <location>
        <begin position="363"/>
        <end position="416"/>
    </location>
</feature>
<keyword evidence="3" id="KW-0600">Photoreceptor protein</keyword>
<evidence type="ECO:0000256" key="11">
    <source>
        <dbReference type="ARBA" id="ARBA00022777"/>
    </source>
</evidence>
<evidence type="ECO:0000259" key="17">
    <source>
        <dbReference type="PROSITE" id="PS50113"/>
    </source>
</evidence>
<dbReference type="InterPro" id="IPR013655">
    <property type="entry name" value="PAS_fold_3"/>
</dbReference>
<evidence type="ECO:0000256" key="8">
    <source>
        <dbReference type="ARBA" id="ARBA00022679"/>
    </source>
</evidence>
<dbReference type="EMBL" id="JAAVJH010000005">
    <property type="protein sequence ID" value="NJR78901.1"/>
    <property type="molecule type" value="Genomic_DNA"/>
</dbReference>
<dbReference type="InterPro" id="IPR036890">
    <property type="entry name" value="HATPase_C_sf"/>
</dbReference>
<keyword evidence="14" id="KW-0843">Virulence</keyword>
<sequence>MNWPTGSSEMARRVREHDWAATSMGPIDRWPVPLKAMVDVMLAARQPVYIGWGDEVLSLYNDSYLPILGDKHPHALGLPFAAVWPEKDQRVMLAAVMAGESHLLVDQPFALTGRPGRPMSWFTFSWTPVRLEDGSIGGFISFATETTEEVLSRRSLEESEERLRLATEVTDLGIFDWNLASGDVEANDRFRALFQQPAEGTLRADRILEGIVHPDDLAQVRQLIADACDPAGPGRYAFEHRIRTPAGERWILTSAQVRFDTVDGERRAVRIVGNDLDITERKHAEDAVRESEHRLQTLVEGIPQLVWRAVDGGEWTWCSPQWSEYTGQTQADCVGHGWLEALHPDDREGALRFWSEAVRAGELEMDGRLRNASDGTYHWFQTRATPVRDRRGRIVEWLGTSTDIDDLRRLQQRQESLLAELQHRVRNILTVVRSVLNRTAERSIDVDDLLDHFRGRLDALARTQVVVAQSVAGTVDLENLIRDELLSVGVSDGPGSGVTLSGPDVELPVDAVASIGLAIHELTTNALKYGALKTPSATLDIRWFVNMDGRGSRVLNLTWTEKGVPVVPVPPREGFGRELIEHALPYRLGAVTDFAFRGGGVCCDIRVPLPAEGQVPDALMGRLL</sequence>
<dbReference type="CDD" id="cd00130">
    <property type="entry name" value="PAS"/>
    <property type="match status" value="2"/>
</dbReference>
<dbReference type="NCBIfam" id="TIGR00229">
    <property type="entry name" value="sensory_box"/>
    <property type="match status" value="2"/>
</dbReference>
<dbReference type="InterPro" id="IPR001610">
    <property type="entry name" value="PAC"/>
</dbReference>
<gene>
    <name evidence="18" type="ORF">HBH26_09910</name>
</gene>
<dbReference type="PROSITE" id="PS50113">
    <property type="entry name" value="PAC"/>
    <property type="match status" value="2"/>
</dbReference>
<dbReference type="PANTHER" id="PTHR41523">
    <property type="entry name" value="TWO-COMPONENT SYSTEM SENSOR PROTEIN"/>
    <property type="match status" value="1"/>
</dbReference>
<dbReference type="EC" id="2.7.13.3" evidence="2"/>
<comment type="caution">
    <text evidence="18">The sequence shown here is derived from an EMBL/GenBank/DDBJ whole genome shotgun (WGS) entry which is preliminary data.</text>
</comment>
<evidence type="ECO:0000256" key="6">
    <source>
        <dbReference type="ARBA" id="ARBA00022630"/>
    </source>
</evidence>
<dbReference type="Gene3D" id="3.30.450.20">
    <property type="entry name" value="PAS domain"/>
    <property type="match status" value="3"/>
</dbReference>
<evidence type="ECO:0000256" key="9">
    <source>
        <dbReference type="ARBA" id="ARBA00022737"/>
    </source>
</evidence>